<sequence length="102" mass="11304">MPCWPTNYTTEGSEMLQEGKYDRTVQLQCPTCGGTDFANVENAPVPELMKCTRCGREISRENLVSENGAHIQAHVDEVKAEVVADLKKEIANIFKGSGFKLK</sequence>
<dbReference type="OrthoDB" id="7597037at2"/>
<protein>
    <submittedName>
        <fullName evidence="1">Uncharacterized protein</fullName>
    </submittedName>
</protein>
<accession>A0A2L0XDJ8</accession>
<gene>
    <name evidence="1" type="ORF">DDF84_033030</name>
</gene>
<dbReference type="Proteomes" id="UP000253772">
    <property type="component" value="Plasmid p1"/>
</dbReference>
<dbReference type="AlphaFoldDB" id="A0A2L0XDJ8"/>
<proteinExistence type="predicted"/>
<evidence type="ECO:0000313" key="1">
    <source>
        <dbReference type="EMBL" id="QBP14635.1"/>
    </source>
</evidence>
<evidence type="ECO:0000313" key="2">
    <source>
        <dbReference type="Proteomes" id="UP000253772"/>
    </source>
</evidence>
<geneLocation type="plasmid" evidence="1">
    <name>p1</name>
</geneLocation>
<dbReference type="EMBL" id="CP037902">
    <property type="protein sequence ID" value="QBP14635.1"/>
    <property type="molecule type" value="Genomic_DNA"/>
</dbReference>
<name>A0A2L0XDJ8_9BURK</name>
<organism evidence="1 2">
    <name type="scientific">Cupriavidus metallidurans</name>
    <dbReference type="NCBI Taxonomy" id="119219"/>
    <lineage>
        <taxon>Bacteria</taxon>
        <taxon>Pseudomonadati</taxon>
        <taxon>Pseudomonadota</taxon>
        <taxon>Betaproteobacteria</taxon>
        <taxon>Burkholderiales</taxon>
        <taxon>Burkholderiaceae</taxon>
        <taxon>Cupriavidus</taxon>
    </lineage>
</organism>
<reference evidence="1 2" key="1">
    <citation type="submission" date="2019-03" db="EMBL/GenBank/DDBJ databases">
        <title>Comparative insights into the high quality Complete genome sequence of highly metal resistant Cupriavidus metallidurans strain BS1 isolated from a gold-copper mine.</title>
        <authorList>
            <person name="Mazhar H.S."/>
            <person name="Rensing C."/>
        </authorList>
    </citation>
    <scope>NUCLEOTIDE SEQUENCE [LARGE SCALE GENOMIC DNA]</scope>
    <source>
        <strain evidence="1 2">BS1</strain>
        <plasmid evidence="1 2">p1</plasmid>
    </source>
</reference>
<keyword evidence="1" id="KW-0614">Plasmid</keyword>